<dbReference type="Gene3D" id="3.10.20.90">
    <property type="entry name" value="Phosphatidylinositol 3-kinase Catalytic Subunit, Chain A, domain 1"/>
    <property type="match status" value="1"/>
</dbReference>
<dbReference type="AlphaFoldDB" id="A0A8H5NBY1"/>
<keyword evidence="4" id="KW-1185">Reference proteome</keyword>
<evidence type="ECO:0000259" key="2">
    <source>
        <dbReference type="PROSITE" id="PS50053"/>
    </source>
</evidence>
<dbReference type="InterPro" id="IPR039540">
    <property type="entry name" value="UBL3-like_ubiquitin_dom"/>
</dbReference>
<dbReference type="PANTHER" id="PTHR13169:SF0">
    <property type="entry name" value="UBIQUITIN-LIKE PROTEIN 3"/>
    <property type="match status" value="1"/>
</dbReference>
<dbReference type="PROSITE" id="PS50053">
    <property type="entry name" value="UBIQUITIN_2"/>
    <property type="match status" value="1"/>
</dbReference>
<dbReference type="InterPro" id="IPR000626">
    <property type="entry name" value="Ubiquitin-like_dom"/>
</dbReference>
<proteinExistence type="predicted"/>
<dbReference type="Pfam" id="PF13881">
    <property type="entry name" value="Rad60-SLD_2"/>
    <property type="match status" value="1"/>
</dbReference>
<evidence type="ECO:0000256" key="1">
    <source>
        <dbReference type="SAM" id="MobiDB-lite"/>
    </source>
</evidence>
<dbReference type="SUPFAM" id="SSF54236">
    <property type="entry name" value="Ubiquitin-like"/>
    <property type="match status" value="1"/>
</dbReference>
<feature type="compositionally biased region" description="Low complexity" evidence="1">
    <location>
        <begin position="56"/>
        <end position="82"/>
    </location>
</feature>
<organism evidence="3 4">
    <name type="scientific">Fusarium napiforme</name>
    <dbReference type="NCBI Taxonomy" id="42672"/>
    <lineage>
        <taxon>Eukaryota</taxon>
        <taxon>Fungi</taxon>
        <taxon>Dikarya</taxon>
        <taxon>Ascomycota</taxon>
        <taxon>Pezizomycotina</taxon>
        <taxon>Sordariomycetes</taxon>
        <taxon>Hypocreomycetidae</taxon>
        <taxon>Hypocreales</taxon>
        <taxon>Nectriaceae</taxon>
        <taxon>Fusarium</taxon>
        <taxon>Fusarium fujikuroi species complex</taxon>
    </lineage>
</organism>
<feature type="compositionally biased region" description="Polar residues" evidence="1">
    <location>
        <begin position="1"/>
        <end position="10"/>
    </location>
</feature>
<sequence>MSAPADSTMSGGKAAPVETSRLEQPNDAVAMENIAQSSEQAPADHASESPDKNVLTEPAPSTAAPATSENADNSAATTTASSKGKEKDTAAPPPPPTKQDSNLGIGPAVDDIREISGGSSDGPVCNITLLLTSGSRHPYKIDARYLSRRSVDIPDQTESGLPDPFSISVYTLKELILREWRSDWEAKPASPSSIRLIHFGKLLDDKEPLKKYQLSTESPNVVHMSIRPQDLDEEEPKAGNKNLSSSGGDGQRSRDSNCCIIL</sequence>
<evidence type="ECO:0000313" key="4">
    <source>
        <dbReference type="Proteomes" id="UP000574317"/>
    </source>
</evidence>
<comment type="caution">
    <text evidence="3">The sequence shown here is derived from an EMBL/GenBank/DDBJ whole genome shotgun (WGS) entry which is preliminary data.</text>
</comment>
<protein>
    <recommendedName>
        <fullName evidence="2">Ubiquitin-like domain-containing protein</fullName>
    </recommendedName>
</protein>
<feature type="domain" description="Ubiquitin-like" evidence="2">
    <location>
        <begin position="168"/>
        <end position="218"/>
    </location>
</feature>
<reference evidence="3 4" key="1">
    <citation type="submission" date="2020-05" db="EMBL/GenBank/DDBJ databases">
        <title>Identification and distribution of gene clusters putatively required for synthesis of sphingolipid metabolism inhibitors in phylogenetically diverse species of the filamentous fungus Fusarium.</title>
        <authorList>
            <person name="Kim H.-S."/>
            <person name="Busman M."/>
            <person name="Brown D.W."/>
            <person name="Divon H."/>
            <person name="Uhlig S."/>
            <person name="Proctor R.H."/>
        </authorList>
    </citation>
    <scope>NUCLEOTIDE SEQUENCE [LARGE SCALE GENOMIC DNA]</scope>
    <source>
        <strain evidence="3 4">NRRL 25196</strain>
    </source>
</reference>
<feature type="region of interest" description="Disordered" evidence="1">
    <location>
        <begin position="1"/>
        <end position="118"/>
    </location>
</feature>
<feature type="region of interest" description="Disordered" evidence="1">
    <location>
        <begin position="221"/>
        <end position="256"/>
    </location>
</feature>
<dbReference type="PANTHER" id="PTHR13169">
    <property type="entry name" value="UBIQUITIN-LIKE PROTEIN 3 HCG-1 PROTEIN"/>
    <property type="match status" value="1"/>
</dbReference>
<gene>
    <name evidence="3" type="ORF">FNAPI_4754</name>
</gene>
<dbReference type="Proteomes" id="UP000574317">
    <property type="component" value="Unassembled WGS sequence"/>
</dbReference>
<accession>A0A8H5NBY1</accession>
<name>A0A8H5NBY1_9HYPO</name>
<dbReference type="EMBL" id="JAAOAO010000175">
    <property type="protein sequence ID" value="KAF5559449.1"/>
    <property type="molecule type" value="Genomic_DNA"/>
</dbReference>
<dbReference type="InterPro" id="IPR029071">
    <property type="entry name" value="Ubiquitin-like_domsf"/>
</dbReference>
<dbReference type="InterPro" id="IPR040015">
    <property type="entry name" value="UBL3-like"/>
</dbReference>
<evidence type="ECO:0000313" key="3">
    <source>
        <dbReference type="EMBL" id="KAF5559449.1"/>
    </source>
</evidence>